<keyword evidence="4" id="KW-0274">FAD</keyword>
<dbReference type="InterPro" id="IPR036188">
    <property type="entry name" value="FAD/NAD-bd_sf"/>
</dbReference>
<evidence type="ECO:0000313" key="7">
    <source>
        <dbReference type="EMBL" id="MDK2598381.1"/>
    </source>
</evidence>
<dbReference type="Gene3D" id="3.30.410.40">
    <property type="match status" value="1"/>
</dbReference>
<dbReference type="PIRSF" id="PIRSF000137">
    <property type="entry name" value="Alcohol_oxidase"/>
    <property type="match status" value="1"/>
</dbReference>
<dbReference type="Proteomes" id="UP001231915">
    <property type="component" value="Unassembled WGS sequence"/>
</dbReference>
<dbReference type="PANTHER" id="PTHR11552:SF147">
    <property type="entry name" value="CHOLINE DEHYDROGENASE, MITOCHONDRIAL"/>
    <property type="match status" value="1"/>
</dbReference>
<comment type="caution">
    <text evidence="7">The sequence shown here is derived from an EMBL/GenBank/DDBJ whole genome shotgun (WGS) entry which is preliminary data.</text>
</comment>
<feature type="domain" description="Glucose-methanol-choline oxidoreductase N-terminal" evidence="5">
    <location>
        <begin position="11"/>
        <end position="321"/>
    </location>
</feature>
<evidence type="ECO:0000256" key="3">
    <source>
        <dbReference type="ARBA" id="ARBA00022630"/>
    </source>
</evidence>
<sequence>MYSDEVHNQVFDYIVIGGGTAGCVMAARLSEDEQVSVLLIEAGQDSDANEENSPLRDASQLVLDGYNWDYEANLSGSNRFLSEQPEAPAKPGKRAPDKLFGYKAGKVMGGSSAVNGAVALRGFPSDFDTWAKLGCPNWQWDKVKPWFDHLEADADFGDTDRHGKDGYLRIRRPSEAELHPLDVLFSQICQEHHIPYTEDLNHGEQTSVGLVPSNVGHEAERLDVYRSYLEPMRGRKNLHVLTDVMVSHVQFSGNKATGVRVLQGNSARELQAKHVVLCAGAIGSAAILQRSGVGDATHLDKLGIPVVADLPAVGGNLQDHSAVVLWAKPKQALCTTGSPWRQVAARLPSGHDSQIDVQIGLLNNVSSKTVPRFSQQGEDTMLVGASVMLMRPQARGRVFIETPCAKTSPVIDFPIRQHDEDIKRLIGGVRKIWSVIRHEKLADCLEDIPIWSDSMINNDVVMHNAMKNLVNPGWHASGTVCMGEPGQAGTAADEQGKLHGLEGITVADTSLFPRVPSMPTNLTTIMVAERIANSLKVGALQ</sequence>
<name>A0ABT7ETK1_9GAMM</name>
<dbReference type="RefSeq" id="WP_211013237.1">
    <property type="nucleotide sequence ID" value="NZ_JASJUT010000017.1"/>
</dbReference>
<dbReference type="EMBL" id="JASJUT010000017">
    <property type="protein sequence ID" value="MDK2598381.1"/>
    <property type="molecule type" value="Genomic_DNA"/>
</dbReference>
<keyword evidence="3" id="KW-0285">Flavoprotein</keyword>
<accession>A0ABT7ETK1</accession>
<dbReference type="InterPro" id="IPR000172">
    <property type="entry name" value="GMC_OxRdtase_N"/>
</dbReference>
<comment type="similarity">
    <text evidence="2">Belongs to the GMC oxidoreductase family.</text>
</comment>
<evidence type="ECO:0000256" key="2">
    <source>
        <dbReference type="ARBA" id="ARBA00010790"/>
    </source>
</evidence>
<feature type="domain" description="Glucose-methanol-choline oxidoreductase C-terminal" evidence="6">
    <location>
        <begin position="392"/>
        <end position="528"/>
    </location>
</feature>
<evidence type="ECO:0000256" key="4">
    <source>
        <dbReference type="ARBA" id="ARBA00022827"/>
    </source>
</evidence>
<reference evidence="7 8" key="1">
    <citation type="submission" date="2023-05" db="EMBL/GenBank/DDBJ databases">
        <title>Pseudoalteromonas ardens sp. nov., Pseudoalteromonas obscura sp. nov., and Pseudoalteromonas umbrosa sp. nov., isolated from the coral Montipora capitata.</title>
        <authorList>
            <person name="Thomas E.M."/>
            <person name="Smith E.M."/>
            <person name="Papke E."/>
            <person name="Shlafstein M.D."/>
            <person name="Oline D.K."/>
            <person name="Videau P."/>
            <person name="Saw J.H."/>
            <person name="Strangman W.K."/>
            <person name="Ushijima B."/>
        </authorList>
    </citation>
    <scope>NUCLEOTIDE SEQUENCE [LARGE SCALE GENOMIC DNA]</scope>
    <source>
        <strain evidence="7 8">P94</strain>
    </source>
</reference>
<dbReference type="SUPFAM" id="SSF54373">
    <property type="entry name" value="FAD-linked reductases, C-terminal domain"/>
    <property type="match status" value="1"/>
</dbReference>
<gene>
    <name evidence="7" type="ORF">QNM18_25325</name>
</gene>
<protein>
    <submittedName>
        <fullName evidence="7">GMC family oxidoreductase N-terminal domain-containing protein</fullName>
    </submittedName>
</protein>
<evidence type="ECO:0000256" key="1">
    <source>
        <dbReference type="ARBA" id="ARBA00001974"/>
    </source>
</evidence>
<comment type="cofactor">
    <cofactor evidence="1">
        <name>FAD</name>
        <dbReference type="ChEBI" id="CHEBI:57692"/>
    </cofactor>
</comment>
<evidence type="ECO:0000259" key="6">
    <source>
        <dbReference type="Pfam" id="PF05199"/>
    </source>
</evidence>
<dbReference type="Pfam" id="PF05199">
    <property type="entry name" value="GMC_oxred_C"/>
    <property type="match status" value="1"/>
</dbReference>
<dbReference type="Gene3D" id="3.50.50.60">
    <property type="entry name" value="FAD/NAD(P)-binding domain"/>
    <property type="match status" value="1"/>
</dbReference>
<organism evidence="7 8">
    <name type="scientific">Pseudoalteromonas obscura</name>
    <dbReference type="NCBI Taxonomy" id="3048491"/>
    <lineage>
        <taxon>Bacteria</taxon>
        <taxon>Pseudomonadati</taxon>
        <taxon>Pseudomonadota</taxon>
        <taxon>Gammaproteobacteria</taxon>
        <taxon>Alteromonadales</taxon>
        <taxon>Pseudoalteromonadaceae</taxon>
        <taxon>Pseudoalteromonas</taxon>
    </lineage>
</organism>
<dbReference type="InterPro" id="IPR007867">
    <property type="entry name" value="GMC_OxRtase_C"/>
</dbReference>
<keyword evidence="8" id="KW-1185">Reference proteome</keyword>
<evidence type="ECO:0000313" key="8">
    <source>
        <dbReference type="Proteomes" id="UP001231915"/>
    </source>
</evidence>
<proteinExistence type="inferred from homology"/>
<dbReference type="PANTHER" id="PTHR11552">
    <property type="entry name" value="GLUCOSE-METHANOL-CHOLINE GMC OXIDOREDUCTASE"/>
    <property type="match status" value="1"/>
</dbReference>
<dbReference type="InterPro" id="IPR012132">
    <property type="entry name" value="GMC_OxRdtase"/>
</dbReference>
<evidence type="ECO:0000259" key="5">
    <source>
        <dbReference type="Pfam" id="PF00732"/>
    </source>
</evidence>
<dbReference type="SUPFAM" id="SSF51905">
    <property type="entry name" value="FAD/NAD(P)-binding domain"/>
    <property type="match status" value="1"/>
</dbReference>
<dbReference type="Pfam" id="PF00732">
    <property type="entry name" value="GMC_oxred_N"/>
    <property type="match status" value="1"/>
</dbReference>